<dbReference type="SUPFAM" id="SSF53271">
    <property type="entry name" value="PRTase-like"/>
    <property type="match status" value="1"/>
</dbReference>
<evidence type="ECO:0000256" key="1">
    <source>
        <dbReference type="ARBA" id="ARBA00008007"/>
    </source>
</evidence>
<dbReference type="AlphaFoldDB" id="A0A4S4C035"/>
<dbReference type="RefSeq" id="WP_136369652.1">
    <property type="nucleotide sequence ID" value="NZ_SSOB01000010.1"/>
</dbReference>
<dbReference type="EMBL" id="SSOB01000010">
    <property type="protein sequence ID" value="THF80813.1"/>
    <property type="molecule type" value="Genomic_DNA"/>
</dbReference>
<organism evidence="2 3">
    <name type="scientific">Cohnella fermenti</name>
    <dbReference type="NCBI Taxonomy" id="2565925"/>
    <lineage>
        <taxon>Bacteria</taxon>
        <taxon>Bacillati</taxon>
        <taxon>Bacillota</taxon>
        <taxon>Bacilli</taxon>
        <taxon>Bacillales</taxon>
        <taxon>Paenibacillaceae</taxon>
        <taxon>Cohnella</taxon>
    </lineage>
</organism>
<evidence type="ECO:0000313" key="2">
    <source>
        <dbReference type="EMBL" id="THF80813.1"/>
    </source>
</evidence>
<dbReference type="Proteomes" id="UP000310636">
    <property type="component" value="Unassembled WGS sequence"/>
</dbReference>
<dbReference type="Gene3D" id="3.40.50.2020">
    <property type="match status" value="1"/>
</dbReference>
<dbReference type="CDD" id="cd06223">
    <property type="entry name" value="PRTases_typeI"/>
    <property type="match status" value="1"/>
</dbReference>
<evidence type="ECO:0000313" key="3">
    <source>
        <dbReference type="Proteomes" id="UP000310636"/>
    </source>
</evidence>
<comment type="caution">
    <text evidence="2">The sequence shown here is derived from an EMBL/GenBank/DDBJ whole genome shotgun (WGS) entry which is preliminary data.</text>
</comment>
<gene>
    <name evidence="2" type="ORF">E6C55_10035</name>
</gene>
<dbReference type="OrthoDB" id="9779910at2"/>
<dbReference type="InterPro" id="IPR051910">
    <property type="entry name" value="ComF/GntX_DNA_util-trans"/>
</dbReference>
<dbReference type="InterPro" id="IPR029057">
    <property type="entry name" value="PRTase-like"/>
</dbReference>
<dbReference type="PANTHER" id="PTHR47505:SF1">
    <property type="entry name" value="DNA UTILIZATION PROTEIN YHGH"/>
    <property type="match status" value="1"/>
</dbReference>
<protein>
    <submittedName>
        <fullName evidence="2">ComF family protein</fullName>
    </submittedName>
</protein>
<reference evidence="2 3" key="1">
    <citation type="submission" date="2019-04" db="EMBL/GenBank/DDBJ databases">
        <title>Cohnella sp. nov. isolated from preserved vegetables.</title>
        <authorList>
            <person name="Lin S.-Y."/>
            <person name="Hung M.-H."/>
            <person name="Young C.-C."/>
        </authorList>
    </citation>
    <scope>NUCLEOTIDE SEQUENCE [LARGE SCALE GENOMIC DNA]</scope>
    <source>
        <strain evidence="2 3">CC-MHH1044</strain>
    </source>
</reference>
<dbReference type="PANTHER" id="PTHR47505">
    <property type="entry name" value="DNA UTILIZATION PROTEIN YHGH"/>
    <property type="match status" value="1"/>
</dbReference>
<sequence length="262" mass="29070">MIGASKLLALLRPQGRNCLLCGQTFQVGGGRRAPIPIRNPAARKVLDEGFCAGCISRIPWIVTIACPICGRPERCGDCLRRRERPFVKCRGAVRYDDAMKEWLALYKYRGLERLEAAFAAMLAAAVEPLLGETRFDVVTSVPIAPLRLADRGFDQAERVARGMAVLYRLPYRPMLRRIRHTGKQSFKGRKDRIEDMKGTFAALSPPLALGHVSEALFSPTDPVRIMLVDDIYTTGATMTECSRALLAAYPNAEVYGALWARS</sequence>
<proteinExistence type="inferred from homology"/>
<comment type="similarity">
    <text evidence="1">Belongs to the ComF/GntX family.</text>
</comment>
<accession>A0A4S4C035</accession>
<keyword evidence="3" id="KW-1185">Reference proteome</keyword>
<name>A0A4S4C035_9BACL</name>
<dbReference type="InterPro" id="IPR000836">
    <property type="entry name" value="PRTase_dom"/>
</dbReference>